<feature type="region of interest" description="Disordered" evidence="1">
    <location>
        <begin position="305"/>
        <end position="324"/>
    </location>
</feature>
<dbReference type="Proteomes" id="UP000054558">
    <property type="component" value="Unassembled WGS sequence"/>
</dbReference>
<evidence type="ECO:0000256" key="1">
    <source>
        <dbReference type="SAM" id="MobiDB-lite"/>
    </source>
</evidence>
<feature type="region of interest" description="Disordered" evidence="1">
    <location>
        <begin position="481"/>
        <end position="501"/>
    </location>
</feature>
<keyword evidence="3" id="KW-1185">Reference proteome</keyword>
<feature type="region of interest" description="Disordered" evidence="1">
    <location>
        <begin position="63"/>
        <end position="82"/>
    </location>
</feature>
<dbReference type="AlphaFoldDB" id="A0A1Y1I7D8"/>
<protein>
    <submittedName>
        <fullName evidence="2">Uncharacterized protein</fullName>
    </submittedName>
</protein>
<evidence type="ECO:0000313" key="3">
    <source>
        <dbReference type="Proteomes" id="UP000054558"/>
    </source>
</evidence>
<gene>
    <name evidence="2" type="ORF">KFL_002300110</name>
</gene>
<reference evidence="2 3" key="1">
    <citation type="journal article" date="2014" name="Nat. Commun.">
        <title>Klebsormidium flaccidum genome reveals primary factors for plant terrestrial adaptation.</title>
        <authorList>
            <person name="Hori K."/>
            <person name="Maruyama F."/>
            <person name="Fujisawa T."/>
            <person name="Togashi T."/>
            <person name="Yamamoto N."/>
            <person name="Seo M."/>
            <person name="Sato S."/>
            <person name="Yamada T."/>
            <person name="Mori H."/>
            <person name="Tajima N."/>
            <person name="Moriyama T."/>
            <person name="Ikeuchi M."/>
            <person name="Watanabe M."/>
            <person name="Wada H."/>
            <person name="Kobayashi K."/>
            <person name="Saito M."/>
            <person name="Masuda T."/>
            <person name="Sasaki-Sekimoto Y."/>
            <person name="Mashiguchi K."/>
            <person name="Awai K."/>
            <person name="Shimojima M."/>
            <person name="Masuda S."/>
            <person name="Iwai M."/>
            <person name="Nobusawa T."/>
            <person name="Narise T."/>
            <person name="Kondo S."/>
            <person name="Saito H."/>
            <person name="Sato R."/>
            <person name="Murakawa M."/>
            <person name="Ihara Y."/>
            <person name="Oshima-Yamada Y."/>
            <person name="Ohtaka K."/>
            <person name="Satoh M."/>
            <person name="Sonobe K."/>
            <person name="Ishii M."/>
            <person name="Ohtani R."/>
            <person name="Kanamori-Sato M."/>
            <person name="Honoki R."/>
            <person name="Miyazaki D."/>
            <person name="Mochizuki H."/>
            <person name="Umetsu J."/>
            <person name="Higashi K."/>
            <person name="Shibata D."/>
            <person name="Kamiya Y."/>
            <person name="Sato N."/>
            <person name="Nakamura Y."/>
            <person name="Tabata S."/>
            <person name="Ida S."/>
            <person name="Kurokawa K."/>
            <person name="Ohta H."/>
        </authorList>
    </citation>
    <scope>NUCLEOTIDE SEQUENCE [LARGE SCALE GENOMIC DNA]</scope>
    <source>
        <strain evidence="2 3">NIES-2285</strain>
    </source>
</reference>
<accession>A0A1Y1I7D8</accession>
<feature type="region of interest" description="Disordered" evidence="1">
    <location>
        <begin position="637"/>
        <end position="661"/>
    </location>
</feature>
<organism evidence="2 3">
    <name type="scientific">Klebsormidium nitens</name>
    <name type="common">Green alga</name>
    <name type="synonym">Ulothrix nitens</name>
    <dbReference type="NCBI Taxonomy" id="105231"/>
    <lineage>
        <taxon>Eukaryota</taxon>
        <taxon>Viridiplantae</taxon>
        <taxon>Streptophyta</taxon>
        <taxon>Klebsormidiophyceae</taxon>
        <taxon>Klebsormidiales</taxon>
        <taxon>Klebsormidiaceae</taxon>
        <taxon>Klebsormidium</taxon>
    </lineage>
</organism>
<name>A0A1Y1I7D8_KLENI</name>
<proteinExistence type="predicted"/>
<dbReference type="PANTHER" id="PTHR23159:SF31">
    <property type="entry name" value="CENTROSOME-ASSOCIATED PROTEIN CEP250 ISOFORM X1"/>
    <property type="match status" value="1"/>
</dbReference>
<dbReference type="EMBL" id="DF237179">
    <property type="protein sequence ID" value="GAQ85339.1"/>
    <property type="molecule type" value="Genomic_DNA"/>
</dbReference>
<sequence length="749" mass="82008">MVLPGRWLLQTAAQIAWLGKMDSGKSSPWFLWGPHVSMAKARLQIALPEDPFYDLKENRSPGRDGALIMASPKPLKTPKTTRSRERRLECLQWALETAQDQQVALLEGARAQLESARAHAAHVEGQVAQLQGKLAYVAECRHAEHSTYQGEVAKLKSEMLGLSHENKALTALLDSRAKEHEAQLAGLVQKHASEKEEHVDKEEALAKEKGDALAEVQSLRVAMESARKGCEGLERKRDQLQKEVRGLEGLRKARDDALAEARGLKADLANAQLNVKKTMKEKAEGLRASESRLAACRMDLESVRKEKDNVQKENESVRKENEDVGTENEKVRKLNERLQREVRLWRQEYEWDKVAREKAAAEAEKAESARARARKDLESALSRLVESQRARAGLQRELAEGLEVLAGVKRHQEAAEKAYKERVSELEDEVRRLRATGAAGFGGFGRAAGQTSPEAGVTSAVLGAPGSGGCQAETDPRMRRADSAHPVARSNATSSERPGVNTSVKFEATKGGPSFFAEQPAQKTAVPAFELGTGDSAPGVERNPLGNRRKVLVARRPAIKKDVGAGEEGINLDYTNQLAVTAFGSVACAEPQKGFGPFSGPLNLSGPLESGAAFKSLSRCSGTSAEEELAAEESQRGCDTCRRGGGPEAETGSAVRREGHVSDTVQRRRVVGCLRKQVRMDALFEAMLSPTRQRRVLGFRRSGRNAVGPLSRRRGRFPVTGARRLVPELLPLVALLIRRDQSKSLMMKD</sequence>
<feature type="compositionally biased region" description="Polar residues" evidence="1">
    <location>
        <begin position="490"/>
        <end position="501"/>
    </location>
</feature>
<evidence type="ECO:0000313" key="2">
    <source>
        <dbReference type="EMBL" id="GAQ85339.1"/>
    </source>
</evidence>
<dbReference type="OrthoDB" id="76453at2759"/>
<dbReference type="PANTHER" id="PTHR23159">
    <property type="entry name" value="CENTROSOMAL PROTEIN 2"/>
    <property type="match status" value="1"/>
</dbReference>